<reference evidence="2 3" key="1">
    <citation type="submission" date="2021-03" db="EMBL/GenBank/DDBJ databases">
        <title>Sequencing the genomes of 1000 actinobacteria strains.</title>
        <authorList>
            <person name="Klenk H.-P."/>
        </authorList>
    </citation>
    <scope>NUCLEOTIDE SEQUENCE [LARGE SCALE GENOMIC DNA]</scope>
    <source>
        <strain evidence="2 3">DSM 12544</strain>
    </source>
</reference>
<organism evidence="2 3">
    <name type="scientific">Nesterenkonia lacusekhoensis</name>
    <dbReference type="NCBI Taxonomy" id="150832"/>
    <lineage>
        <taxon>Bacteria</taxon>
        <taxon>Bacillati</taxon>
        <taxon>Actinomycetota</taxon>
        <taxon>Actinomycetes</taxon>
        <taxon>Micrococcales</taxon>
        <taxon>Micrococcaceae</taxon>
        <taxon>Nesterenkonia</taxon>
    </lineage>
</organism>
<dbReference type="RefSeq" id="WP_210049699.1">
    <property type="nucleotide sequence ID" value="NZ_JAGINX010000001.1"/>
</dbReference>
<dbReference type="SUPFAM" id="SSF53335">
    <property type="entry name" value="S-adenosyl-L-methionine-dependent methyltransferases"/>
    <property type="match status" value="1"/>
</dbReference>
<dbReference type="PANTHER" id="PTHR43317:SF1">
    <property type="entry name" value="THERMOSPERMINE SYNTHASE ACAULIS5"/>
    <property type="match status" value="1"/>
</dbReference>
<protein>
    <recommendedName>
        <fullName evidence="4">Spermidine synthase</fullName>
    </recommendedName>
</protein>
<dbReference type="Gene3D" id="3.40.50.150">
    <property type="entry name" value="Vaccinia Virus protein VP39"/>
    <property type="match status" value="1"/>
</dbReference>
<proteinExistence type="predicted"/>
<dbReference type="NCBIfam" id="NF037959">
    <property type="entry name" value="MFS_SpdSyn"/>
    <property type="match status" value="1"/>
</dbReference>
<evidence type="ECO:0008006" key="4">
    <source>
        <dbReference type="Google" id="ProtNLM"/>
    </source>
</evidence>
<name>A0ABS4T3T3_9MICC</name>
<dbReference type="Proteomes" id="UP001519331">
    <property type="component" value="Unassembled WGS sequence"/>
</dbReference>
<keyword evidence="3" id="KW-1185">Reference proteome</keyword>
<dbReference type="PANTHER" id="PTHR43317">
    <property type="entry name" value="THERMOSPERMINE SYNTHASE ACAULIS5"/>
    <property type="match status" value="1"/>
</dbReference>
<keyword evidence="1" id="KW-0620">Polyamine biosynthesis</keyword>
<dbReference type="EMBL" id="JAGINX010000001">
    <property type="protein sequence ID" value="MBP2319097.1"/>
    <property type="molecule type" value="Genomic_DNA"/>
</dbReference>
<comment type="caution">
    <text evidence="2">The sequence shown here is derived from an EMBL/GenBank/DDBJ whole genome shotgun (WGS) entry which is preliminary data.</text>
</comment>
<sequence length="272" mass="28838">MTIARIQLSFSGHFAELSRDDLTETGMVLSTGPSPDQMAEQSHVEVEDPSWLLHDYTHRMSSVLRAVAPRLWGERPASVLHLGAGALTLPRWIQAQWSGSADIAQTVVDIEPELVDFVLEHLPMPVTPENVVADAAEALAPGGALAGRSFDVIIVDLFNSAEAPASLVSSEFFDQVLAALNPQGLMLMNLGDDAGMAFARELTSTLLTAVGEPENCLLTGPDAVLSALEEGNLAFAAVPGEGFTDFEGQLIWAAGPHPGEVLTGAELTDWAS</sequence>
<dbReference type="InterPro" id="IPR029063">
    <property type="entry name" value="SAM-dependent_MTases_sf"/>
</dbReference>
<accession>A0ABS4T3T3</accession>
<gene>
    <name evidence="2" type="ORF">JOF45_002116</name>
</gene>
<evidence type="ECO:0000256" key="1">
    <source>
        <dbReference type="ARBA" id="ARBA00023115"/>
    </source>
</evidence>
<evidence type="ECO:0000313" key="3">
    <source>
        <dbReference type="Proteomes" id="UP001519331"/>
    </source>
</evidence>
<evidence type="ECO:0000313" key="2">
    <source>
        <dbReference type="EMBL" id="MBP2319097.1"/>
    </source>
</evidence>